<keyword evidence="2" id="KW-0175">Coiled coil</keyword>
<dbReference type="GO" id="GO:0003700">
    <property type="term" value="F:DNA-binding transcription factor activity"/>
    <property type="evidence" value="ECO:0007669"/>
    <property type="project" value="InterPro"/>
</dbReference>
<feature type="coiled-coil region" evidence="2">
    <location>
        <begin position="95"/>
        <end position="122"/>
    </location>
</feature>
<dbReference type="PROSITE" id="PS50937">
    <property type="entry name" value="HTH_MERR_2"/>
    <property type="match status" value="1"/>
</dbReference>
<dbReference type="InterPro" id="IPR000551">
    <property type="entry name" value="MerR-type_HTH_dom"/>
</dbReference>
<accession>A0A4U6QGM3</accession>
<dbReference type="Gene3D" id="1.10.1660.10">
    <property type="match status" value="1"/>
</dbReference>
<dbReference type="InterPro" id="IPR009061">
    <property type="entry name" value="DNA-bd_dom_put_sf"/>
</dbReference>
<comment type="caution">
    <text evidence="4">The sequence shown here is derived from an EMBL/GenBank/DDBJ whole genome shotgun (WGS) entry which is preliminary data.</text>
</comment>
<dbReference type="Pfam" id="PF13411">
    <property type="entry name" value="MerR_1"/>
    <property type="match status" value="1"/>
</dbReference>
<organism evidence="4 5">
    <name type="scientific">Nakamurella flava</name>
    <dbReference type="NCBI Taxonomy" id="2576308"/>
    <lineage>
        <taxon>Bacteria</taxon>
        <taxon>Bacillati</taxon>
        <taxon>Actinomycetota</taxon>
        <taxon>Actinomycetes</taxon>
        <taxon>Nakamurellales</taxon>
        <taxon>Nakamurellaceae</taxon>
        <taxon>Nakamurella</taxon>
    </lineage>
</organism>
<evidence type="ECO:0000313" key="4">
    <source>
        <dbReference type="EMBL" id="TKV59248.1"/>
    </source>
</evidence>
<feature type="domain" description="HTH merR-type" evidence="3">
    <location>
        <begin position="16"/>
        <end position="85"/>
    </location>
</feature>
<keyword evidence="5" id="KW-1185">Reference proteome</keyword>
<dbReference type="GO" id="GO:0003677">
    <property type="term" value="F:DNA binding"/>
    <property type="evidence" value="ECO:0007669"/>
    <property type="project" value="UniProtKB-KW"/>
</dbReference>
<evidence type="ECO:0000259" key="3">
    <source>
        <dbReference type="PROSITE" id="PS50937"/>
    </source>
</evidence>
<evidence type="ECO:0000256" key="1">
    <source>
        <dbReference type="ARBA" id="ARBA00023125"/>
    </source>
</evidence>
<dbReference type="AlphaFoldDB" id="A0A4U6QGM3"/>
<dbReference type="Proteomes" id="UP000306985">
    <property type="component" value="Unassembled WGS sequence"/>
</dbReference>
<dbReference type="SMART" id="SM00422">
    <property type="entry name" value="HTH_MERR"/>
    <property type="match status" value="1"/>
</dbReference>
<dbReference type="PANTHER" id="PTHR30204">
    <property type="entry name" value="REDOX-CYCLING DRUG-SENSING TRANSCRIPTIONAL ACTIVATOR SOXR"/>
    <property type="match status" value="1"/>
</dbReference>
<dbReference type="EMBL" id="SZZH01000002">
    <property type="protein sequence ID" value="TKV59248.1"/>
    <property type="molecule type" value="Genomic_DNA"/>
</dbReference>
<evidence type="ECO:0000313" key="5">
    <source>
        <dbReference type="Proteomes" id="UP000306985"/>
    </source>
</evidence>
<gene>
    <name evidence="4" type="ORF">FDO65_11525</name>
</gene>
<evidence type="ECO:0000256" key="2">
    <source>
        <dbReference type="SAM" id="Coils"/>
    </source>
</evidence>
<sequence>MLRLDLDRASWFCMDRMRIGELARLVGVSPRTVRHYHRVGVLPEPIRSANGYREYSVSDAVLLVRARRLVAVGLALEDIADVLAGERGLGLDELLAEVMDDLDRRERELQEQRERVVELRSRVDASVATGDALDPAGLVEFFDAVRGAGTGTATMDKDRQFLSVLPGAAAAQVSDMLADAAADDQAAARLAFLYERFDAVADGPLPGPELIAELSTGILAALPAPLVEQAEAELATGATTDLTWITGELSPGQQLVIDALIALLRGSGSVV</sequence>
<dbReference type="InterPro" id="IPR047057">
    <property type="entry name" value="MerR_fam"/>
</dbReference>
<protein>
    <submittedName>
        <fullName evidence="4">MerR family transcriptional regulator</fullName>
    </submittedName>
</protein>
<proteinExistence type="predicted"/>
<dbReference type="OrthoDB" id="4569196at2"/>
<reference evidence="4 5" key="1">
    <citation type="submission" date="2019-05" db="EMBL/GenBank/DDBJ databases">
        <title>Nakamurella sp. N5BH11, whole genome shotgun sequence.</title>
        <authorList>
            <person name="Tuo L."/>
        </authorList>
    </citation>
    <scope>NUCLEOTIDE SEQUENCE [LARGE SCALE GENOMIC DNA]</scope>
    <source>
        <strain evidence="4 5">N5BH11</strain>
    </source>
</reference>
<dbReference type="SUPFAM" id="SSF46955">
    <property type="entry name" value="Putative DNA-binding domain"/>
    <property type="match status" value="1"/>
</dbReference>
<dbReference type="CDD" id="cd00592">
    <property type="entry name" value="HTH_MerR-like"/>
    <property type="match status" value="1"/>
</dbReference>
<keyword evidence="1" id="KW-0238">DNA-binding</keyword>
<dbReference type="PANTHER" id="PTHR30204:SF93">
    <property type="entry name" value="HTH MERR-TYPE DOMAIN-CONTAINING PROTEIN"/>
    <property type="match status" value="1"/>
</dbReference>
<name>A0A4U6QGM3_9ACTN</name>